<evidence type="ECO:0000313" key="3">
    <source>
        <dbReference type="Proteomes" id="UP001236507"/>
    </source>
</evidence>
<feature type="chain" id="PRO_5046587412" evidence="1">
    <location>
        <begin position="23"/>
        <end position="478"/>
    </location>
</feature>
<dbReference type="Gene3D" id="1.25.40.390">
    <property type="match status" value="1"/>
</dbReference>
<accession>A0ABT6YGU6</accession>
<dbReference type="Pfam" id="PF12771">
    <property type="entry name" value="SusD-like_2"/>
    <property type="match status" value="1"/>
</dbReference>
<dbReference type="RefSeq" id="WP_283346642.1">
    <property type="nucleotide sequence ID" value="NZ_JASHIF010000028.1"/>
</dbReference>
<dbReference type="SUPFAM" id="SSF48452">
    <property type="entry name" value="TPR-like"/>
    <property type="match status" value="1"/>
</dbReference>
<sequence length="478" mass="53535">MKKLIFLYAFLVLALTSCTEGMEELNHDPEGVSSATAGSFMNTAILEGVNTGLNRSHRLNNELMQVTVSLTEGNTVFHRYVLFPSESDYMWSNYYLSLTNIEDMIQKAKAMSQPNYLAIGLTLKAWLFANLTDIYGDIPYSQALKGYPNYVVNPTFDKQEDVYKDLIAKLDTANTLYDVTKTLTLGQDALFGADKSTVGTLRWKKFTNSLRLRLLMRGEAKSPAFQAQIKTMLSSPDKYPLMQSADESAALKFTQVTPLLNPFTSTRDYDFNGANAVSEFFIKTLSTWSDPRLDLWATKTSGKYTGIPSGYTIAEGPAMNAISSSKLNKNLKTSLILGTILQHAEVEFLLAEAALKGYTTDSPKDHYEKGIAASMKYWGATQPTDFLTRSGVAYNGTLQQIMTQKYIALFFNDMQQWFEYKRTGYPVLPVGKGVENNGKMPMRLKYPLSTQSLNRANYDKAVAQMGADDINTKTWWTK</sequence>
<comment type="caution">
    <text evidence="2">The sequence shown here is derived from an EMBL/GenBank/DDBJ whole genome shotgun (WGS) entry which is preliminary data.</text>
</comment>
<organism evidence="2 3">
    <name type="scientific">Flectobacillus roseus</name>
    <dbReference type="NCBI Taxonomy" id="502259"/>
    <lineage>
        <taxon>Bacteria</taxon>
        <taxon>Pseudomonadati</taxon>
        <taxon>Bacteroidota</taxon>
        <taxon>Cytophagia</taxon>
        <taxon>Cytophagales</taxon>
        <taxon>Flectobacillaceae</taxon>
        <taxon>Flectobacillus</taxon>
    </lineage>
</organism>
<feature type="signal peptide" evidence="1">
    <location>
        <begin position="1"/>
        <end position="22"/>
    </location>
</feature>
<dbReference type="Proteomes" id="UP001236507">
    <property type="component" value="Unassembled WGS sequence"/>
</dbReference>
<keyword evidence="1" id="KW-0732">Signal</keyword>
<proteinExistence type="predicted"/>
<protein>
    <submittedName>
        <fullName evidence="2">SusD/RagB family nutrient-binding outer membrane lipoprotein</fullName>
    </submittedName>
</protein>
<gene>
    <name evidence="2" type="ORF">QM524_24345</name>
</gene>
<dbReference type="InterPro" id="IPR011990">
    <property type="entry name" value="TPR-like_helical_dom_sf"/>
</dbReference>
<evidence type="ECO:0000256" key="1">
    <source>
        <dbReference type="SAM" id="SignalP"/>
    </source>
</evidence>
<name>A0ABT6YGU6_9BACT</name>
<keyword evidence="2" id="KW-0449">Lipoprotein</keyword>
<dbReference type="EMBL" id="JASHIF010000028">
    <property type="protein sequence ID" value="MDI9862376.1"/>
    <property type="molecule type" value="Genomic_DNA"/>
</dbReference>
<dbReference type="InterPro" id="IPR041662">
    <property type="entry name" value="SusD-like_2"/>
</dbReference>
<evidence type="ECO:0000313" key="2">
    <source>
        <dbReference type="EMBL" id="MDI9862376.1"/>
    </source>
</evidence>
<keyword evidence="3" id="KW-1185">Reference proteome</keyword>
<dbReference type="PROSITE" id="PS51257">
    <property type="entry name" value="PROKAR_LIPOPROTEIN"/>
    <property type="match status" value="1"/>
</dbReference>
<reference evidence="2 3" key="1">
    <citation type="submission" date="2023-05" db="EMBL/GenBank/DDBJ databases">
        <title>Novel species of genus Flectobacillus isolated from stream in China.</title>
        <authorList>
            <person name="Lu H."/>
        </authorList>
    </citation>
    <scope>NUCLEOTIDE SEQUENCE [LARGE SCALE GENOMIC DNA]</scope>
    <source>
        <strain evidence="2 3">KCTC 42575</strain>
    </source>
</reference>